<dbReference type="RefSeq" id="WP_136338306.1">
    <property type="nucleotide sequence ID" value="NZ_SSMD01000002.1"/>
</dbReference>
<reference evidence="2 3" key="1">
    <citation type="submission" date="2019-04" db="EMBL/GenBank/DDBJ databases">
        <title>Draft genome sequence of Youngimonas vesicularis.</title>
        <authorList>
            <person name="Hameed A."/>
        </authorList>
    </citation>
    <scope>NUCLEOTIDE SEQUENCE [LARGE SCALE GENOMIC DNA]</scope>
    <source>
        <strain evidence="2 3">CC-AMW-E</strain>
    </source>
</reference>
<dbReference type="Proteomes" id="UP000306113">
    <property type="component" value="Unassembled WGS sequence"/>
</dbReference>
<protein>
    <submittedName>
        <fullName evidence="2">Uncharacterized protein</fullName>
    </submittedName>
</protein>
<proteinExistence type="predicted"/>
<keyword evidence="1" id="KW-0812">Transmembrane</keyword>
<keyword evidence="1" id="KW-0472">Membrane</keyword>
<keyword evidence="1" id="KW-1133">Transmembrane helix</keyword>
<accession>A0A4S3MBE9</accession>
<evidence type="ECO:0000256" key="1">
    <source>
        <dbReference type="SAM" id="Phobius"/>
    </source>
</evidence>
<organism evidence="2 3">
    <name type="scientific">Thalassobius vesicularis</name>
    <dbReference type="NCBI Taxonomy" id="1294297"/>
    <lineage>
        <taxon>Bacteria</taxon>
        <taxon>Pseudomonadati</taxon>
        <taxon>Pseudomonadota</taxon>
        <taxon>Alphaproteobacteria</taxon>
        <taxon>Rhodobacterales</taxon>
        <taxon>Roseobacteraceae</taxon>
        <taxon>Thalassovita</taxon>
    </lineage>
</organism>
<gene>
    <name evidence="2" type="ORF">E7681_05730</name>
</gene>
<dbReference type="AlphaFoldDB" id="A0A4S3MBE9"/>
<keyword evidence="3" id="KW-1185">Reference proteome</keyword>
<sequence>MPLSALLLMVTGGIAAIAILLHILGMSRPRIFADDTEIAAVWRNEYPDTNLQSVNLSRNRHFALVQSSAGLGVVWAMGADGAARLLLGAEVSDIPGGLELSLPDYTAPEIRLKLDPDEIDSWRSKMEASL</sequence>
<evidence type="ECO:0000313" key="3">
    <source>
        <dbReference type="Proteomes" id="UP000306113"/>
    </source>
</evidence>
<feature type="transmembrane region" description="Helical" evidence="1">
    <location>
        <begin position="6"/>
        <end position="24"/>
    </location>
</feature>
<evidence type="ECO:0000313" key="2">
    <source>
        <dbReference type="EMBL" id="THD75945.1"/>
    </source>
</evidence>
<dbReference type="OrthoDB" id="7859692at2"/>
<name>A0A4S3MBE9_9RHOB</name>
<dbReference type="EMBL" id="SSMD01000002">
    <property type="protein sequence ID" value="THD75945.1"/>
    <property type="molecule type" value="Genomic_DNA"/>
</dbReference>
<comment type="caution">
    <text evidence="2">The sequence shown here is derived from an EMBL/GenBank/DDBJ whole genome shotgun (WGS) entry which is preliminary data.</text>
</comment>